<evidence type="ECO:0000313" key="1">
    <source>
        <dbReference type="EMBL" id="SFU78168.1"/>
    </source>
</evidence>
<dbReference type="OrthoDB" id="8819609at2"/>
<sequence>MHQAKTGQTPPPELAAAMAKFETAQLEQLAHNVANRGALLPRNLTAEQRRAVMAMVSRVNPSL</sequence>
<accession>A0A1I7IZ25</accession>
<dbReference type="AlphaFoldDB" id="A0A1I7IZ25"/>
<protein>
    <submittedName>
        <fullName evidence="1">Uncharacterized protein</fullName>
    </submittedName>
</protein>
<name>A0A1I7IZ25_9BURK</name>
<dbReference type="RefSeq" id="WP_139235412.1">
    <property type="nucleotide sequence ID" value="NZ_CYIG01000020.1"/>
</dbReference>
<proteinExistence type="predicted"/>
<gene>
    <name evidence="1" type="ORF">SAMN04489707_102066</name>
</gene>
<dbReference type="Proteomes" id="UP000183656">
    <property type="component" value="Unassembled WGS sequence"/>
</dbReference>
<evidence type="ECO:0000313" key="2">
    <source>
        <dbReference type="Proteomes" id="UP000183656"/>
    </source>
</evidence>
<organism evidence="1 2">
    <name type="scientific">Paenacidovorax caeni</name>
    <dbReference type="NCBI Taxonomy" id="343013"/>
    <lineage>
        <taxon>Bacteria</taxon>
        <taxon>Pseudomonadati</taxon>
        <taxon>Pseudomonadota</taxon>
        <taxon>Betaproteobacteria</taxon>
        <taxon>Burkholderiales</taxon>
        <taxon>Comamonadaceae</taxon>
        <taxon>Paenacidovorax</taxon>
    </lineage>
</organism>
<reference evidence="1 2" key="1">
    <citation type="submission" date="2016-10" db="EMBL/GenBank/DDBJ databases">
        <authorList>
            <person name="de Groot N.N."/>
        </authorList>
    </citation>
    <scope>NUCLEOTIDE SEQUENCE [LARGE SCALE GENOMIC DNA]</scope>
    <source>
        <strain evidence="1 2">R-24608</strain>
    </source>
</reference>
<keyword evidence="2" id="KW-1185">Reference proteome</keyword>
<dbReference type="EMBL" id="FPBX01000020">
    <property type="protein sequence ID" value="SFU78168.1"/>
    <property type="molecule type" value="Genomic_DNA"/>
</dbReference>